<dbReference type="Proteomes" id="UP000239772">
    <property type="component" value="Unassembled WGS sequence"/>
</dbReference>
<organism evidence="1 2">
    <name type="scientific">Alsobacter soli</name>
    <dbReference type="NCBI Taxonomy" id="2109933"/>
    <lineage>
        <taxon>Bacteria</taxon>
        <taxon>Pseudomonadati</taxon>
        <taxon>Pseudomonadota</taxon>
        <taxon>Alphaproteobacteria</taxon>
        <taxon>Hyphomicrobiales</taxon>
        <taxon>Alsobacteraceae</taxon>
        <taxon>Alsobacter</taxon>
    </lineage>
</organism>
<evidence type="ECO:0000313" key="1">
    <source>
        <dbReference type="EMBL" id="PSC03109.1"/>
    </source>
</evidence>
<comment type="caution">
    <text evidence="1">The sequence shown here is derived from an EMBL/GenBank/DDBJ whole genome shotgun (WGS) entry which is preliminary data.</text>
</comment>
<evidence type="ECO:0000313" key="2">
    <source>
        <dbReference type="Proteomes" id="UP000239772"/>
    </source>
</evidence>
<keyword evidence="2" id="KW-1185">Reference proteome</keyword>
<reference evidence="2" key="1">
    <citation type="submission" date="2018-03" db="EMBL/GenBank/DDBJ databases">
        <authorList>
            <person name="Sun L."/>
            <person name="Liu H."/>
            <person name="Chen W."/>
            <person name="Huang K."/>
            <person name="Liu W."/>
            <person name="Gao X."/>
        </authorList>
    </citation>
    <scope>NUCLEOTIDE SEQUENCE [LARGE SCALE GENOMIC DNA]</scope>
    <source>
        <strain evidence="2">SH9</strain>
    </source>
</reference>
<dbReference type="EMBL" id="PVZS01000031">
    <property type="protein sequence ID" value="PSC03109.1"/>
    <property type="molecule type" value="Genomic_DNA"/>
</dbReference>
<name>A0A2T1HNE9_9HYPH</name>
<dbReference type="AlphaFoldDB" id="A0A2T1HNE9"/>
<gene>
    <name evidence="1" type="ORF">SLNSH_20470</name>
</gene>
<dbReference type="OrthoDB" id="796510at2"/>
<accession>A0A2T1HNE9</accession>
<protein>
    <submittedName>
        <fullName evidence="1">Uncharacterized protein</fullName>
    </submittedName>
</protein>
<proteinExistence type="predicted"/>
<sequence>MQLHAFLTSYCEQVRSPPALTVLYRASTAAHQAAYDELCAAAGELPAEIAFLPETDFRSQLIEFVARAEAAKVVMFVDDMVFKEPLDGAALRAIDSASHILSLSRGRDLTYSTVLQRPITVPPLRPVGDGLLEFSWEGAEFSDWTFPLGLSGFMYGRLELLAMLRALPFRAPNSLEAAMQQLVPLFEARPGLCFDKATCACIHANMVQTELSNPTLGTFSVEQLLDLWRQGMAIDVRALYGLDLAVAEQATYSFLPRGRPAPGAAHATPAD</sequence>